<accession>A0A1I6ZWQ9</accession>
<feature type="domain" description="Sulfatase-modifying factor enzyme-like" evidence="2">
    <location>
        <begin position="137"/>
        <end position="287"/>
    </location>
</feature>
<proteinExistence type="predicted"/>
<dbReference type="InterPro" id="IPR016187">
    <property type="entry name" value="CTDL_fold"/>
</dbReference>
<dbReference type="AlphaFoldDB" id="A0A1I6ZWQ9"/>
<dbReference type="EMBL" id="FPAW01000005">
    <property type="protein sequence ID" value="SFT67150.1"/>
    <property type="molecule type" value="Genomic_DNA"/>
</dbReference>
<evidence type="ECO:0000256" key="1">
    <source>
        <dbReference type="SAM" id="SignalP"/>
    </source>
</evidence>
<keyword evidence="1" id="KW-0732">Signal</keyword>
<evidence type="ECO:0000313" key="4">
    <source>
        <dbReference type="Proteomes" id="UP000182466"/>
    </source>
</evidence>
<name>A0A1I6ZWQ9_9RHOB</name>
<dbReference type="RefSeq" id="WP_036049417.1">
    <property type="nucleotide sequence ID" value="NZ_FPAW01000005.1"/>
</dbReference>
<dbReference type="PANTHER" id="PTHR23150:SF19">
    <property type="entry name" value="FORMYLGLYCINE-GENERATING ENZYME"/>
    <property type="match status" value="1"/>
</dbReference>
<dbReference type="Pfam" id="PF03781">
    <property type="entry name" value="FGE-sulfatase"/>
    <property type="match status" value="1"/>
</dbReference>
<dbReference type="InterPro" id="IPR042095">
    <property type="entry name" value="SUMF_sf"/>
</dbReference>
<dbReference type="OrthoDB" id="9768004at2"/>
<evidence type="ECO:0000259" key="2">
    <source>
        <dbReference type="Pfam" id="PF03781"/>
    </source>
</evidence>
<dbReference type="Gene3D" id="3.90.1580.10">
    <property type="entry name" value="paralog of FGE (formylglycine-generating enzyme)"/>
    <property type="match status" value="1"/>
</dbReference>
<dbReference type="SUPFAM" id="SSF56436">
    <property type="entry name" value="C-type lectin-like"/>
    <property type="match status" value="1"/>
</dbReference>
<reference evidence="3 4" key="1">
    <citation type="submission" date="2016-10" db="EMBL/GenBank/DDBJ databases">
        <authorList>
            <person name="de Groot N.N."/>
        </authorList>
    </citation>
    <scope>NUCLEOTIDE SEQUENCE [LARGE SCALE GENOMIC DNA]</scope>
    <source>
        <strain evidence="3 4">CGMCC 1.10959</strain>
    </source>
</reference>
<dbReference type="Proteomes" id="UP000182466">
    <property type="component" value="Unassembled WGS sequence"/>
</dbReference>
<dbReference type="GO" id="GO:0120147">
    <property type="term" value="F:formylglycine-generating oxidase activity"/>
    <property type="evidence" value="ECO:0007669"/>
    <property type="project" value="TreeGrafter"/>
</dbReference>
<feature type="chain" id="PRO_5010351219" evidence="1">
    <location>
        <begin position="19"/>
        <end position="522"/>
    </location>
</feature>
<dbReference type="PANTHER" id="PTHR23150">
    <property type="entry name" value="SULFATASE MODIFYING FACTOR 1, 2"/>
    <property type="match status" value="1"/>
</dbReference>
<protein>
    <submittedName>
        <fullName evidence="3">Sulfatase-modifying factor enzyme 1</fullName>
    </submittedName>
</protein>
<organism evidence="3 4">
    <name type="scientific">Sedimentitalea nanhaiensis</name>
    <dbReference type="NCBI Taxonomy" id="999627"/>
    <lineage>
        <taxon>Bacteria</taxon>
        <taxon>Pseudomonadati</taxon>
        <taxon>Pseudomonadota</taxon>
        <taxon>Alphaproteobacteria</taxon>
        <taxon>Rhodobacterales</taxon>
        <taxon>Paracoccaceae</taxon>
        <taxon>Sedimentitalea</taxon>
    </lineage>
</organism>
<feature type="signal peptide" evidence="1">
    <location>
        <begin position="1"/>
        <end position="18"/>
    </location>
</feature>
<dbReference type="InterPro" id="IPR051043">
    <property type="entry name" value="Sulfatase_Mod_Factor_Kinase"/>
</dbReference>
<keyword evidence="4" id="KW-1185">Reference proteome</keyword>
<sequence length="522" mass="57234">MRFWLTMLLLSCAAPVAAQSDWPLDLIDPAHADDPADLILPMPCGVAMAFQKVSVPVDTDDPLADRRVRLGQSLDQTGYSDYLLPAYLRGPFSDAESGTDTGSTHYYIARYELTRGQYRALTGDCAPPTRADRVAQGGLSWFDAVGLARDYSQWLFRNAPDRMPRAGEAIGFVRLPTEAEWEYATRGGARIDATKFPGLTFFGAGDLRAYARFQAAGSSRGKLGPIGLRKPNPLGLFDVYGNAEELMLEPFRLNAIGRAGGQVGGIVTRGGSVLSTADQIYSAQRTEYPPYDWATGGPLQGATFGLRLVLASHIATSDDRLRQIRDRWVEMAGSGGEKAEPTVDPVAEITRLIEAEVDPRRKAALDDLKLEFRRSRDRTQTALQQSARSTLLAGAVFVDSLDENAGDIENKAGNIRLLIDLQRAGNNSRVYGRQVEKHVAEIKQMRQVQSTYLLSLRAALETLTTDIGASERQAAYDVLREELSLSGRTQTLQTLERFWADLAVYAARPDISPADLLKSALD</sequence>
<dbReference type="STRING" id="999627.SAMN05216236_10533"/>
<dbReference type="InterPro" id="IPR005532">
    <property type="entry name" value="SUMF_dom"/>
</dbReference>
<evidence type="ECO:0000313" key="3">
    <source>
        <dbReference type="EMBL" id="SFT67150.1"/>
    </source>
</evidence>
<dbReference type="eggNOG" id="COG1262">
    <property type="taxonomic scope" value="Bacteria"/>
</dbReference>
<gene>
    <name evidence="3" type="ORF">SAMN05216236_10533</name>
</gene>